<proteinExistence type="predicted"/>
<reference evidence="1 2" key="1">
    <citation type="submission" date="2014-09" db="EMBL/GenBank/DDBJ databases">
        <title>Draft Genome Sequence of Draconibacterium sp. JN14CK-3.</title>
        <authorList>
            <person name="Dong C."/>
            <person name="Lai Q."/>
            <person name="Shao Z."/>
        </authorList>
    </citation>
    <scope>NUCLEOTIDE SEQUENCE [LARGE SCALE GENOMIC DNA]</scope>
    <source>
        <strain evidence="1 2">JN14CK-3</strain>
    </source>
</reference>
<dbReference type="EMBL" id="JRHC01000005">
    <property type="protein sequence ID" value="KJF42733.1"/>
    <property type="molecule type" value="Genomic_DNA"/>
</dbReference>
<dbReference type="OrthoDB" id="1122858at2"/>
<evidence type="ECO:0000313" key="2">
    <source>
        <dbReference type="Proteomes" id="UP000032544"/>
    </source>
</evidence>
<sequence length="74" mass="8596">MSKETIDIQKISNQFEKDILILLNEKEKYVYGDIIKDLKLSARRGQELISSLLNKGLVKRIDQSSYLKLNVDIK</sequence>
<accession>A0A0D8JAD2</accession>
<evidence type="ECO:0000313" key="1">
    <source>
        <dbReference type="EMBL" id="KJF42733.1"/>
    </source>
</evidence>
<name>A0A0D8JAD2_9BACT</name>
<dbReference type="RefSeq" id="WP_045032664.1">
    <property type="nucleotide sequence ID" value="NZ_JRHC01000005.1"/>
</dbReference>
<protein>
    <recommendedName>
        <fullName evidence="3">Transcription regulator TrmB N-terminal domain-containing protein</fullName>
    </recommendedName>
</protein>
<comment type="caution">
    <text evidence="1">The sequence shown here is derived from an EMBL/GenBank/DDBJ whole genome shotgun (WGS) entry which is preliminary data.</text>
</comment>
<dbReference type="Proteomes" id="UP000032544">
    <property type="component" value="Unassembled WGS sequence"/>
</dbReference>
<dbReference type="STRING" id="1544798.LH29_19605"/>
<dbReference type="AlphaFoldDB" id="A0A0D8JAD2"/>
<evidence type="ECO:0008006" key="3">
    <source>
        <dbReference type="Google" id="ProtNLM"/>
    </source>
</evidence>
<organism evidence="1 2">
    <name type="scientific">Draconibacterium sediminis</name>
    <dbReference type="NCBI Taxonomy" id="1544798"/>
    <lineage>
        <taxon>Bacteria</taxon>
        <taxon>Pseudomonadati</taxon>
        <taxon>Bacteroidota</taxon>
        <taxon>Bacteroidia</taxon>
        <taxon>Marinilabiliales</taxon>
        <taxon>Prolixibacteraceae</taxon>
        <taxon>Draconibacterium</taxon>
    </lineage>
</organism>
<gene>
    <name evidence="1" type="ORF">LH29_19605</name>
</gene>
<keyword evidence="2" id="KW-1185">Reference proteome</keyword>